<dbReference type="OrthoDB" id="9978379at2"/>
<keyword evidence="1" id="KW-1133">Transmembrane helix</keyword>
<feature type="transmembrane region" description="Helical" evidence="1">
    <location>
        <begin position="58"/>
        <end position="77"/>
    </location>
</feature>
<accession>A0A5R8Y312</accession>
<dbReference type="Proteomes" id="UP000308901">
    <property type="component" value="Unassembled WGS sequence"/>
</dbReference>
<keyword evidence="3" id="KW-1185">Reference proteome</keyword>
<gene>
    <name evidence="2" type="ORF">FDK22_00075</name>
</gene>
<evidence type="ECO:0000313" key="3">
    <source>
        <dbReference type="Proteomes" id="UP000308901"/>
    </source>
</evidence>
<comment type="caution">
    <text evidence="2">The sequence shown here is derived from an EMBL/GenBank/DDBJ whole genome shotgun (WGS) entry which is preliminary data.</text>
</comment>
<sequence>MRSILIGFLIGILIPILGVTIHGEISQVVGDILLMPTYILSGLFNEPFWYLDSIQKSILFFSCGLFYAFVLGLIQVMPNLESKTYN</sequence>
<keyword evidence="1" id="KW-0812">Transmembrane</keyword>
<evidence type="ECO:0008006" key="4">
    <source>
        <dbReference type="Google" id="ProtNLM"/>
    </source>
</evidence>
<feature type="transmembrane region" description="Helical" evidence="1">
    <location>
        <begin position="28"/>
        <end position="51"/>
    </location>
</feature>
<organism evidence="2 3">
    <name type="scientific">Arcobacter arenosus</name>
    <dbReference type="NCBI Taxonomy" id="2576037"/>
    <lineage>
        <taxon>Bacteria</taxon>
        <taxon>Pseudomonadati</taxon>
        <taxon>Campylobacterota</taxon>
        <taxon>Epsilonproteobacteria</taxon>
        <taxon>Campylobacterales</taxon>
        <taxon>Arcobacteraceae</taxon>
        <taxon>Arcobacter</taxon>
    </lineage>
</organism>
<proteinExistence type="predicted"/>
<reference evidence="2 3" key="1">
    <citation type="submission" date="2019-05" db="EMBL/GenBank/DDBJ databases">
        <title>Arcobacter sp. nov., isolated from sea sediment.</title>
        <authorList>
            <person name="Kim W."/>
        </authorList>
    </citation>
    <scope>NUCLEOTIDE SEQUENCE [LARGE SCALE GENOMIC DNA]</scope>
    <source>
        <strain evidence="2 3">CAU 1517</strain>
    </source>
</reference>
<keyword evidence="1" id="KW-0472">Membrane</keyword>
<evidence type="ECO:0000256" key="1">
    <source>
        <dbReference type="SAM" id="Phobius"/>
    </source>
</evidence>
<evidence type="ECO:0000313" key="2">
    <source>
        <dbReference type="EMBL" id="TLP40445.1"/>
    </source>
</evidence>
<dbReference type="AlphaFoldDB" id="A0A5R8Y312"/>
<dbReference type="RefSeq" id="WP_138150736.1">
    <property type="nucleotide sequence ID" value="NZ_CBDDKQ010000002.1"/>
</dbReference>
<protein>
    <recommendedName>
        <fullName evidence="4">Sodium:proton antiporter</fullName>
    </recommendedName>
</protein>
<name>A0A5R8Y312_9BACT</name>
<dbReference type="EMBL" id="VANU01000001">
    <property type="protein sequence ID" value="TLP40445.1"/>
    <property type="molecule type" value="Genomic_DNA"/>
</dbReference>